<dbReference type="FunCoup" id="D7DS13">
    <property type="interactions" value="3"/>
</dbReference>
<dbReference type="EMBL" id="CP002057">
    <property type="protein sequence ID" value="ADI35923.1"/>
    <property type="molecule type" value="Genomic_DNA"/>
</dbReference>
<dbReference type="PANTHER" id="PTHR42655">
    <property type="entry name" value="GLYCOGEN PHOSPHORYLASE"/>
    <property type="match status" value="1"/>
</dbReference>
<evidence type="ECO:0000313" key="2">
    <source>
        <dbReference type="EMBL" id="ADI35923.1"/>
    </source>
</evidence>
<dbReference type="AlphaFoldDB" id="D7DS13"/>
<dbReference type="InterPro" id="IPR011834">
    <property type="entry name" value="Agluc_phsphrylas"/>
</dbReference>
<organism evidence="2 3">
    <name type="scientific">Methanococcus voltae (strain ATCC BAA-1334 / A3)</name>
    <dbReference type="NCBI Taxonomy" id="456320"/>
    <lineage>
        <taxon>Archaea</taxon>
        <taxon>Methanobacteriati</taxon>
        <taxon>Methanobacteriota</taxon>
        <taxon>Methanomada group</taxon>
        <taxon>Methanococci</taxon>
        <taxon>Methanococcales</taxon>
        <taxon>Methanococcaceae</taxon>
        <taxon>Methanococcus</taxon>
    </lineage>
</organism>
<dbReference type="PANTHER" id="PTHR42655:SF1">
    <property type="entry name" value="GLYCOGEN PHOSPHORYLASE"/>
    <property type="match status" value="1"/>
</dbReference>
<gene>
    <name evidence="2" type="ordered locus">Mvol_0263</name>
</gene>
<dbReference type="CAZy" id="GT35">
    <property type="family name" value="Glycosyltransferase Family 35"/>
</dbReference>
<dbReference type="InterPro" id="IPR000811">
    <property type="entry name" value="Glyco_trans_35"/>
</dbReference>
<dbReference type="GO" id="GO:0030170">
    <property type="term" value="F:pyridoxal phosphate binding"/>
    <property type="evidence" value="ECO:0007669"/>
    <property type="project" value="InterPro"/>
</dbReference>
<protein>
    <submittedName>
        <fullName evidence="2">Alpha-glucan phosphorylase</fullName>
        <ecNumber evidence="2">2.4.1.1</ecNumber>
    </submittedName>
</protein>
<reference evidence="2 3" key="1">
    <citation type="submission" date="2010-05" db="EMBL/GenBank/DDBJ databases">
        <title>Complete sequence of Methanococcus voltae A3.</title>
        <authorList>
            <consortium name="US DOE Joint Genome Institute"/>
            <person name="Lucas S."/>
            <person name="Copeland A."/>
            <person name="Lapidus A."/>
            <person name="Cheng J.-F."/>
            <person name="Bruce D."/>
            <person name="Goodwin L."/>
            <person name="Pitluck S."/>
            <person name="Lowry S."/>
            <person name="Clum A."/>
            <person name="Land M."/>
            <person name="Hauser L."/>
            <person name="Kyrpides N."/>
            <person name="Mikhailova N."/>
            <person name="Whitman W.B."/>
            <person name="Woyke T."/>
        </authorList>
    </citation>
    <scope>NUCLEOTIDE SEQUENCE [LARGE SCALE GENOMIC DNA]</scope>
    <source>
        <strain evidence="3">ATCC BAA-1334 / A3</strain>
    </source>
</reference>
<dbReference type="Pfam" id="PF00343">
    <property type="entry name" value="Phosphorylase"/>
    <property type="match status" value="1"/>
</dbReference>
<comment type="similarity">
    <text evidence="1">Belongs to the glycogen phosphorylase family.</text>
</comment>
<dbReference type="InParanoid" id="D7DS13"/>
<evidence type="ECO:0000313" key="3">
    <source>
        <dbReference type="Proteomes" id="UP000007722"/>
    </source>
</evidence>
<name>D7DS13_METV3</name>
<dbReference type="GO" id="GO:0008184">
    <property type="term" value="F:glycogen phosphorylase activity"/>
    <property type="evidence" value="ECO:0007669"/>
    <property type="project" value="InterPro"/>
</dbReference>
<evidence type="ECO:0000256" key="1">
    <source>
        <dbReference type="ARBA" id="ARBA00006047"/>
    </source>
</evidence>
<dbReference type="eggNOG" id="arCOG01421">
    <property type="taxonomic scope" value="Archaea"/>
</dbReference>
<dbReference type="KEGG" id="mvo:Mvol_0263"/>
<dbReference type="NCBIfam" id="TIGR02094">
    <property type="entry name" value="more_P_ylases"/>
    <property type="match status" value="1"/>
</dbReference>
<dbReference type="InterPro" id="IPR052182">
    <property type="entry name" value="Glycogen/Maltodextrin_Phosph"/>
</dbReference>
<dbReference type="EC" id="2.4.1.1" evidence="2"/>
<keyword evidence="2" id="KW-0808">Transferase</keyword>
<dbReference type="SUPFAM" id="SSF53756">
    <property type="entry name" value="UDP-Glycosyltransferase/glycogen phosphorylase"/>
    <property type="match status" value="1"/>
</dbReference>
<dbReference type="Proteomes" id="UP000007722">
    <property type="component" value="Chromosome"/>
</dbReference>
<dbReference type="STRING" id="456320.Mvol_0263"/>
<dbReference type="HOGENOM" id="CLU_015112_1_0_2"/>
<keyword evidence="2" id="KW-0328">Glycosyltransferase</keyword>
<sequence>MGYMGVGMTKKEETSKIAYFSMEFAIDQALKTYAGGLGFLAGSLFKAAKRANYPMVGVSILWSYGYYDQMRDIEGRMVINKTRKFHDYLIDIDVKVPLNINRSKLWVKAYLLPEGIFSTCPIYYLTTDIPENDYLSRTISYNLYDGNNLTHIAQEMVLGIAGYEVLKKCENIDVYHLNEAQAIPLAFRMMEDKGFDYVKNHLVFTTHTPIPAGNEIQDINILDNMGFFSNVDIKTAEEFGGKPFNLTVAALKMSKKANAVSKLHQKTTQEMWSWVPGKCNITYITNAQDVNSWQDKKLRTYAEDGDFENLRKRKLHLKRQLFQVVGDQCGRLFDDKKLTVVWARRFAEYKRPYFPLHDEEKLKELIDSEKLQFIWAGKPHPADFNAQVTFNWIISKSREIKDTAVLTGYELHLSKLLKLGSDIWLNTPKRPNEASGTSGMTASMNGSVHMSTLDGWHVEWYNTYPELSFTIGDGENLNEDYEADSMYKLLWDVIDMYDTDKWWELVQKNILTSVDFFNSDRMLEEYSKKVYAEVDKKYEISNYNNIDNNDNNTANNDNNN</sequence>
<dbReference type="Gene3D" id="3.40.50.2000">
    <property type="entry name" value="Glycogen Phosphorylase B"/>
    <property type="match status" value="2"/>
</dbReference>
<accession>D7DS13</accession>
<proteinExistence type="inferred from homology"/>
<keyword evidence="3" id="KW-1185">Reference proteome</keyword>
<dbReference type="GO" id="GO:0005975">
    <property type="term" value="P:carbohydrate metabolic process"/>
    <property type="evidence" value="ECO:0007669"/>
    <property type="project" value="InterPro"/>
</dbReference>